<dbReference type="EC" id="2.7.13.3" evidence="7"/>
<dbReference type="InterPro" id="IPR050482">
    <property type="entry name" value="Sensor_HK_TwoCompSys"/>
</dbReference>
<dbReference type="Pfam" id="PF07730">
    <property type="entry name" value="HisKA_3"/>
    <property type="match status" value="1"/>
</dbReference>
<dbReference type="CDD" id="cd00130">
    <property type="entry name" value="PAS"/>
    <property type="match status" value="1"/>
</dbReference>
<sequence length="408" mass="45799">MQTATRSFSDCVVARTMEQLELLQRAAQRERRAREQAEGLLEAKSAELYAANLHLRRLYDHAADAIFSFDDQGNILDVNQSACQSLLYTRDQLLSMKVHEITERTESELKQPWTQAGQHAPLQIDGMLRRRDEVTFPAEVRVTEVESEPKKVLLAIARDVTLRTKQRHELEASRKRLRQLSSEVTLTEAKERQRLAQVLHDTIGHDLTVVRMHIGKLAELCETSGGNVHSSSALRLIEGIVKQVRQVTFDLSPAVLYELGLPAAIKTVARVVTEEQTPNCEVESSGNWRSLPIDLAILLYYATRELIHNSVKHASAEDIHVRLDRREQTISITVIDDGKGFEPHTDDHRSDHATYGLFSIRERLAGLGGELLVASEPEMGSSVTLRLPCPADSASPGRRNSVQKESLQ</sequence>
<dbReference type="GO" id="GO:0006355">
    <property type="term" value="P:regulation of DNA-templated transcription"/>
    <property type="evidence" value="ECO:0007669"/>
    <property type="project" value="InterPro"/>
</dbReference>
<dbReference type="AlphaFoldDB" id="A0A517T0K8"/>
<reference evidence="7 8" key="1">
    <citation type="submission" date="2019-02" db="EMBL/GenBank/DDBJ databases">
        <title>Deep-cultivation of Planctomycetes and their phenomic and genomic characterization uncovers novel biology.</title>
        <authorList>
            <person name="Wiegand S."/>
            <person name="Jogler M."/>
            <person name="Boedeker C."/>
            <person name="Pinto D."/>
            <person name="Vollmers J."/>
            <person name="Rivas-Marin E."/>
            <person name="Kohn T."/>
            <person name="Peeters S.H."/>
            <person name="Heuer A."/>
            <person name="Rast P."/>
            <person name="Oberbeckmann S."/>
            <person name="Bunk B."/>
            <person name="Jeske O."/>
            <person name="Meyerdierks A."/>
            <person name="Storesund J.E."/>
            <person name="Kallscheuer N."/>
            <person name="Luecker S."/>
            <person name="Lage O.M."/>
            <person name="Pohl T."/>
            <person name="Merkel B.J."/>
            <person name="Hornburger P."/>
            <person name="Mueller R.-W."/>
            <person name="Bruemmer F."/>
            <person name="Labrenz M."/>
            <person name="Spormann A.M."/>
            <person name="Op den Camp H."/>
            <person name="Overmann J."/>
            <person name="Amann R."/>
            <person name="Jetten M.S.M."/>
            <person name="Mascher T."/>
            <person name="Medema M.H."/>
            <person name="Devos D.P."/>
            <person name="Kaster A.-K."/>
            <person name="Ovreas L."/>
            <person name="Rohde M."/>
            <person name="Galperin M.Y."/>
            <person name="Jogler C."/>
        </authorList>
    </citation>
    <scope>NUCLEOTIDE SEQUENCE [LARGE SCALE GENOMIC DNA]</scope>
    <source>
        <strain evidence="7 8">SV_7m_r</strain>
    </source>
</reference>
<evidence type="ECO:0000313" key="7">
    <source>
        <dbReference type="EMBL" id="QDT61929.1"/>
    </source>
</evidence>
<evidence type="ECO:0000259" key="5">
    <source>
        <dbReference type="PROSITE" id="PS50109"/>
    </source>
</evidence>
<dbReference type="InterPro" id="IPR013767">
    <property type="entry name" value="PAS_fold"/>
</dbReference>
<protein>
    <submittedName>
        <fullName evidence="7">Oxygen sensor histidine kinase NreB</fullName>
        <ecNumber evidence="7">2.7.13.3</ecNumber>
    </submittedName>
</protein>
<gene>
    <name evidence="7" type="primary">nreB</name>
    <name evidence="7" type="ORF">SV7mr_44700</name>
</gene>
<dbReference type="SMART" id="SM00091">
    <property type="entry name" value="PAS"/>
    <property type="match status" value="1"/>
</dbReference>
<dbReference type="SUPFAM" id="SSF55874">
    <property type="entry name" value="ATPase domain of HSP90 chaperone/DNA topoisomerase II/histidine kinase"/>
    <property type="match status" value="1"/>
</dbReference>
<dbReference type="PROSITE" id="PS50109">
    <property type="entry name" value="HIS_KIN"/>
    <property type="match status" value="1"/>
</dbReference>
<keyword evidence="4" id="KW-0175">Coiled coil</keyword>
<dbReference type="Proteomes" id="UP000315003">
    <property type="component" value="Chromosome"/>
</dbReference>
<dbReference type="Pfam" id="PF02518">
    <property type="entry name" value="HATPase_c"/>
    <property type="match status" value="1"/>
</dbReference>
<dbReference type="PANTHER" id="PTHR24421:SF58">
    <property type="entry name" value="SIGNAL TRANSDUCTION HISTIDINE-PROTEIN KINASE_PHOSPHATASE UHPB"/>
    <property type="match status" value="1"/>
</dbReference>
<dbReference type="Pfam" id="PF00989">
    <property type="entry name" value="PAS"/>
    <property type="match status" value="1"/>
</dbReference>
<dbReference type="InterPro" id="IPR036890">
    <property type="entry name" value="HATPase_C_sf"/>
</dbReference>
<feature type="domain" description="PAS" evidence="6">
    <location>
        <begin position="51"/>
        <end position="95"/>
    </location>
</feature>
<dbReference type="CDD" id="cd16917">
    <property type="entry name" value="HATPase_UhpB-NarQ-NarX-like"/>
    <property type="match status" value="1"/>
</dbReference>
<keyword evidence="3" id="KW-0902">Two-component regulatory system</keyword>
<accession>A0A517T0K8</accession>
<dbReference type="EMBL" id="CP036272">
    <property type="protein sequence ID" value="QDT61929.1"/>
    <property type="molecule type" value="Genomic_DNA"/>
</dbReference>
<dbReference type="SUPFAM" id="SSF55785">
    <property type="entry name" value="PYP-like sensor domain (PAS domain)"/>
    <property type="match status" value="1"/>
</dbReference>
<keyword evidence="8" id="KW-1185">Reference proteome</keyword>
<dbReference type="InterPro" id="IPR003594">
    <property type="entry name" value="HATPase_dom"/>
</dbReference>
<keyword evidence="1 7" id="KW-0808">Transferase</keyword>
<keyword evidence="2 7" id="KW-0418">Kinase</keyword>
<evidence type="ECO:0000256" key="4">
    <source>
        <dbReference type="SAM" id="Coils"/>
    </source>
</evidence>
<dbReference type="OrthoDB" id="290376at2"/>
<dbReference type="InterPro" id="IPR005467">
    <property type="entry name" value="His_kinase_dom"/>
</dbReference>
<dbReference type="GO" id="GO:0000155">
    <property type="term" value="F:phosphorelay sensor kinase activity"/>
    <property type="evidence" value="ECO:0007669"/>
    <property type="project" value="InterPro"/>
</dbReference>
<dbReference type="InterPro" id="IPR035965">
    <property type="entry name" value="PAS-like_dom_sf"/>
</dbReference>
<evidence type="ECO:0000256" key="3">
    <source>
        <dbReference type="ARBA" id="ARBA00023012"/>
    </source>
</evidence>
<dbReference type="NCBIfam" id="TIGR00229">
    <property type="entry name" value="sensory_box"/>
    <property type="match status" value="1"/>
</dbReference>
<feature type="coiled-coil region" evidence="4">
    <location>
        <begin position="13"/>
        <end position="47"/>
    </location>
</feature>
<evidence type="ECO:0000256" key="2">
    <source>
        <dbReference type="ARBA" id="ARBA00022777"/>
    </source>
</evidence>
<dbReference type="Gene3D" id="3.30.565.10">
    <property type="entry name" value="Histidine kinase-like ATPase, C-terminal domain"/>
    <property type="match status" value="1"/>
</dbReference>
<feature type="coiled-coil region" evidence="4">
    <location>
        <begin position="163"/>
        <end position="190"/>
    </location>
</feature>
<feature type="domain" description="Histidine kinase" evidence="5">
    <location>
        <begin position="299"/>
        <end position="391"/>
    </location>
</feature>
<dbReference type="GO" id="GO:0016020">
    <property type="term" value="C:membrane"/>
    <property type="evidence" value="ECO:0007669"/>
    <property type="project" value="InterPro"/>
</dbReference>
<evidence type="ECO:0000256" key="1">
    <source>
        <dbReference type="ARBA" id="ARBA00022679"/>
    </source>
</evidence>
<organism evidence="7 8">
    <name type="scientific">Stieleria bergensis</name>
    <dbReference type="NCBI Taxonomy" id="2528025"/>
    <lineage>
        <taxon>Bacteria</taxon>
        <taxon>Pseudomonadati</taxon>
        <taxon>Planctomycetota</taxon>
        <taxon>Planctomycetia</taxon>
        <taxon>Pirellulales</taxon>
        <taxon>Pirellulaceae</taxon>
        <taxon>Stieleria</taxon>
    </lineage>
</organism>
<evidence type="ECO:0000313" key="8">
    <source>
        <dbReference type="Proteomes" id="UP000315003"/>
    </source>
</evidence>
<proteinExistence type="predicted"/>
<dbReference type="Gene3D" id="1.20.5.1930">
    <property type="match status" value="1"/>
</dbReference>
<dbReference type="PANTHER" id="PTHR24421">
    <property type="entry name" value="NITRATE/NITRITE SENSOR PROTEIN NARX-RELATED"/>
    <property type="match status" value="1"/>
</dbReference>
<dbReference type="GO" id="GO:0046983">
    <property type="term" value="F:protein dimerization activity"/>
    <property type="evidence" value="ECO:0007669"/>
    <property type="project" value="InterPro"/>
</dbReference>
<evidence type="ECO:0000259" key="6">
    <source>
        <dbReference type="PROSITE" id="PS50112"/>
    </source>
</evidence>
<dbReference type="SMART" id="SM00387">
    <property type="entry name" value="HATPase_c"/>
    <property type="match status" value="1"/>
</dbReference>
<dbReference type="InterPro" id="IPR000014">
    <property type="entry name" value="PAS"/>
</dbReference>
<dbReference type="PROSITE" id="PS50112">
    <property type="entry name" value="PAS"/>
    <property type="match status" value="1"/>
</dbReference>
<dbReference type="Gene3D" id="3.30.450.20">
    <property type="entry name" value="PAS domain"/>
    <property type="match status" value="1"/>
</dbReference>
<name>A0A517T0K8_9BACT</name>
<dbReference type="InterPro" id="IPR011712">
    <property type="entry name" value="Sig_transdc_His_kin_sub3_dim/P"/>
</dbReference>